<dbReference type="PROSITE" id="PS00198">
    <property type="entry name" value="4FE4S_FER_1"/>
    <property type="match status" value="1"/>
</dbReference>
<evidence type="ECO:0000313" key="10">
    <source>
        <dbReference type="EMBL" id="OBR96556.1"/>
    </source>
</evidence>
<dbReference type="EC" id="1.6.5.11" evidence="10"/>
<feature type="domain" description="4Fe-4S ferredoxin-type" evidence="9">
    <location>
        <begin position="41"/>
        <end position="73"/>
    </location>
</feature>
<sequence>MALKTGRFYECAEVKIDKNKCTTCGLCVKVCKGAPLFIENKIVKVDHSRVFGCIACGQCMAVCPNKAIKVIGRDMTPDDVMELPKFQDRTNYESLKSLMMSRRSVRNYKKQKVEREIIKKILEASTTAPNGLGSSDVEVLVLDGNEKVEEFTLDLINVLKKNRWLFSTIMLKIYRPFIGKAAYDSLKTFASTAIETFIRNYDEGRNWLTYSAPLAMYFHASPYADPADPYIPATYAMLAAQSLGLGSCMLGTPNVLLNLFGKKIKEKYGIPLKNKNGIMVIFGYPDVKYSFAIKRRFSNTKFY</sequence>
<keyword evidence="5" id="KW-0479">Metal-binding</keyword>
<evidence type="ECO:0000256" key="6">
    <source>
        <dbReference type="ARBA" id="ARBA00023002"/>
    </source>
</evidence>
<dbReference type="Gene3D" id="3.30.70.20">
    <property type="match status" value="1"/>
</dbReference>
<evidence type="ECO:0000256" key="4">
    <source>
        <dbReference type="ARBA" id="ARBA00022643"/>
    </source>
</evidence>
<accession>A0A1A6B2I2</accession>
<dbReference type="InterPro" id="IPR017896">
    <property type="entry name" value="4Fe4S_Fe-S-bd"/>
</dbReference>
<evidence type="ECO:0000256" key="3">
    <source>
        <dbReference type="ARBA" id="ARBA00022630"/>
    </source>
</evidence>
<feature type="domain" description="4Fe-4S ferredoxin-type" evidence="9">
    <location>
        <begin position="12"/>
        <end position="40"/>
    </location>
</feature>
<keyword evidence="4" id="KW-0288">FMN</keyword>
<dbReference type="AlphaFoldDB" id="A0A1A6B2I2"/>
<evidence type="ECO:0000256" key="8">
    <source>
        <dbReference type="ARBA" id="ARBA00023014"/>
    </source>
</evidence>
<dbReference type="InterPro" id="IPR029479">
    <property type="entry name" value="Nitroreductase"/>
</dbReference>
<reference evidence="10 11" key="1">
    <citation type="journal article" date="2012" name="Front. Microbiol.">
        <title>Draft Genome Sequence of the Virulent Strain 01-B526 of the Fish Pathogen Aeromonas salmonicida.</title>
        <authorList>
            <person name="Charette S.J."/>
            <person name="Brochu F."/>
            <person name="Boyle B."/>
            <person name="Filion G."/>
            <person name="Tanaka K.H."/>
            <person name="Derome N."/>
        </authorList>
    </citation>
    <scope>NUCLEOTIDE SEQUENCE [LARGE SCALE GENOMIC DNA]</scope>
    <source>
        <strain evidence="10 11">P11</strain>
    </source>
</reference>
<dbReference type="Pfam" id="PF13237">
    <property type="entry name" value="Fer4_10"/>
    <property type="match status" value="1"/>
</dbReference>
<keyword evidence="7" id="KW-0408">Iron</keyword>
<keyword evidence="6 10" id="KW-0560">Oxidoreductase</keyword>
<dbReference type="SUPFAM" id="SSF55469">
    <property type="entry name" value="FMN-dependent nitroreductase-like"/>
    <property type="match status" value="1"/>
</dbReference>
<evidence type="ECO:0000313" key="11">
    <source>
        <dbReference type="Proteomes" id="UP000093954"/>
    </source>
</evidence>
<dbReference type="Proteomes" id="UP000093954">
    <property type="component" value="Unassembled WGS sequence"/>
</dbReference>
<dbReference type="GO" id="GO:0051536">
    <property type="term" value="F:iron-sulfur cluster binding"/>
    <property type="evidence" value="ECO:0007669"/>
    <property type="project" value="UniProtKB-KW"/>
</dbReference>
<dbReference type="RefSeq" id="WP_065076855.1">
    <property type="nucleotide sequence ID" value="NZ_LROS01000004.1"/>
</dbReference>
<evidence type="ECO:0000256" key="2">
    <source>
        <dbReference type="ARBA" id="ARBA00007118"/>
    </source>
</evidence>
<gene>
    <name evidence="10" type="primary">ndhI_1</name>
    <name evidence="10" type="ORF">CLRAG_04260</name>
</gene>
<comment type="cofactor">
    <cofactor evidence="1">
        <name>FMN</name>
        <dbReference type="ChEBI" id="CHEBI:58210"/>
    </cofactor>
</comment>
<dbReference type="GO" id="GO:0016491">
    <property type="term" value="F:oxidoreductase activity"/>
    <property type="evidence" value="ECO:0007669"/>
    <property type="project" value="UniProtKB-KW"/>
</dbReference>
<protein>
    <submittedName>
        <fullName evidence="10">NAD(P)H-quinone oxidoreductase subunit I, chloroplastic</fullName>
        <ecNumber evidence="10">1.6.5.11</ecNumber>
    </submittedName>
</protein>
<dbReference type="PANTHER" id="PTHR43673">
    <property type="entry name" value="NAD(P)H NITROREDUCTASE YDGI-RELATED"/>
    <property type="match status" value="1"/>
</dbReference>
<keyword evidence="11" id="KW-1185">Reference proteome</keyword>
<dbReference type="Gene3D" id="3.40.109.10">
    <property type="entry name" value="NADH Oxidase"/>
    <property type="match status" value="1"/>
</dbReference>
<dbReference type="InterPro" id="IPR017900">
    <property type="entry name" value="4Fe4S_Fe_S_CS"/>
</dbReference>
<keyword evidence="3" id="KW-0285">Flavoprotein</keyword>
<evidence type="ECO:0000256" key="1">
    <source>
        <dbReference type="ARBA" id="ARBA00001917"/>
    </source>
</evidence>
<dbReference type="EMBL" id="LROS01000004">
    <property type="protein sequence ID" value="OBR96556.1"/>
    <property type="molecule type" value="Genomic_DNA"/>
</dbReference>
<organism evidence="10 11">
    <name type="scientific">Clostridium ragsdalei P11</name>
    <dbReference type="NCBI Taxonomy" id="1353534"/>
    <lineage>
        <taxon>Bacteria</taxon>
        <taxon>Bacillati</taxon>
        <taxon>Bacillota</taxon>
        <taxon>Clostridia</taxon>
        <taxon>Eubacteriales</taxon>
        <taxon>Clostridiaceae</taxon>
        <taxon>Clostridium</taxon>
    </lineage>
</organism>
<evidence type="ECO:0000256" key="7">
    <source>
        <dbReference type="ARBA" id="ARBA00023004"/>
    </source>
</evidence>
<dbReference type="SUPFAM" id="SSF54862">
    <property type="entry name" value="4Fe-4S ferredoxins"/>
    <property type="match status" value="1"/>
</dbReference>
<evidence type="ECO:0000256" key="5">
    <source>
        <dbReference type="ARBA" id="ARBA00022723"/>
    </source>
</evidence>
<comment type="similarity">
    <text evidence="2">Belongs to the nitroreductase family.</text>
</comment>
<dbReference type="GO" id="GO:0046872">
    <property type="term" value="F:metal ion binding"/>
    <property type="evidence" value="ECO:0007669"/>
    <property type="project" value="UniProtKB-KW"/>
</dbReference>
<keyword evidence="8" id="KW-0411">Iron-sulfur</keyword>
<evidence type="ECO:0000259" key="9">
    <source>
        <dbReference type="PROSITE" id="PS51379"/>
    </source>
</evidence>
<proteinExistence type="inferred from homology"/>
<dbReference type="Pfam" id="PF00881">
    <property type="entry name" value="Nitroreductase"/>
    <property type="match status" value="1"/>
</dbReference>
<name>A0A1A6B2I2_9CLOT</name>
<comment type="caution">
    <text evidence="10">The sequence shown here is derived from an EMBL/GenBank/DDBJ whole genome shotgun (WGS) entry which is preliminary data.</text>
</comment>
<dbReference type="PATRIC" id="fig|1353534.3.peg.439"/>
<dbReference type="PROSITE" id="PS51379">
    <property type="entry name" value="4FE4S_FER_2"/>
    <property type="match status" value="2"/>
</dbReference>
<dbReference type="InterPro" id="IPR000415">
    <property type="entry name" value="Nitroreductase-like"/>
</dbReference>
<dbReference type="PANTHER" id="PTHR43673:SF2">
    <property type="entry name" value="NITROREDUCTASE"/>
    <property type="match status" value="1"/>
</dbReference>